<protein>
    <submittedName>
        <fullName evidence="3">Uncharacterized protein</fullName>
    </submittedName>
</protein>
<comment type="caution">
    <text evidence="3">The sequence shown here is derived from an EMBL/GenBank/DDBJ whole genome shotgun (WGS) entry which is preliminary data.</text>
</comment>
<dbReference type="EMBL" id="JAVRJZ010000003">
    <property type="protein sequence ID" value="KAK2724975.1"/>
    <property type="molecule type" value="Genomic_DNA"/>
</dbReference>
<evidence type="ECO:0000313" key="4">
    <source>
        <dbReference type="Proteomes" id="UP001187531"/>
    </source>
</evidence>
<feature type="chain" id="PRO_5041705442" evidence="2">
    <location>
        <begin position="17"/>
        <end position="570"/>
    </location>
</feature>
<feature type="region of interest" description="Disordered" evidence="1">
    <location>
        <begin position="537"/>
        <end position="561"/>
    </location>
</feature>
<feature type="signal peptide" evidence="2">
    <location>
        <begin position="1"/>
        <end position="16"/>
    </location>
</feature>
<proteinExistence type="predicted"/>
<evidence type="ECO:0000256" key="1">
    <source>
        <dbReference type="SAM" id="MobiDB-lite"/>
    </source>
</evidence>
<evidence type="ECO:0000313" key="3">
    <source>
        <dbReference type="EMBL" id="KAK2724975.1"/>
    </source>
</evidence>
<feature type="region of interest" description="Disordered" evidence="1">
    <location>
        <begin position="318"/>
        <end position="389"/>
    </location>
</feature>
<organism evidence="3 4">
    <name type="scientific">Artemia franciscana</name>
    <name type="common">Brine shrimp</name>
    <name type="synonym">Artemia sanfranciscana</name>
    <dbReference type="NCBI Taxonomy" id="6661"/>
    <lineage>
        <taxon>Eukaryota</taxon>
        <taxon>Metazoa</taxon>
        <taxon>Ecdysozoa</taxon>
        <taxon>Arthropoda</taxon>
        <taxon>Crustacea</taxon>
        <taxon>Branchiopoda</taxon>
        <taxon>Anostraca</taxon>
        <taxon>Artemiidae</taxon>
        <taxon>Artemia</taxon>
    </lineage>
</organism>
<dbReference type="AlphaFoldDB" id="A0AA88I6E0"/>
<sequence>MMKIVSLFAFIHYSSATIRNGFQGGQPLGSIGVNSNTFQNGYPGGSGFPGMSMDFGRSMRPIVRPLKVELECVTSNVGRGVIRWVRQTGQAGSEIDVVAEGPTVFDMKRFNVVYTPLLDNWRSKLIINMVDPSLQHSIYMCQFPNPLPPYTLQSSEPFVVGGGQVSQMTPSGFSPMGNIPGAQSPAMFGGGNFGGGVNGVGAFNGFRSSRNEEGTSLEKAAVNEFDDSQASIDAQTHIEEKRKSEKMVVALNSELLLDEQKKKRENIKLPTDPDAPFFDDDGTVQPQFDDDKKKKRDNIILPSDPDYPFILDDGTIQPQFDEDKKKKRDNIILPSDPDYPFIHDDGTIQPQFDDDKKKRDNIMLPSDPDYPFIQDDGTIQPQFDDDKKKKRDNIILSSDPDAPFIHDDGTIEPQFDEDRKKKSVQTMEHYDPESPFLTDDGKIKYIEEKKKKDKIYNQSSRYIQTQTKLSPNNSQMYEYVASNHRFSMKDDSVPVEMGAEMRSPRKPRGVPIINEEMLGSQHDLGALDEDFPIYRNEEMPEDRRKRRNGGQPEFYTGLAKGTVHVLSKRG</sequence>
<gene>
    <name evidence="3" type="ORF">QYM36_001431</name>
</gene>
<name>A0AA88I6E0_ARTSF</name>
<reference evidence="3" key="1">
    <citation type="submission" date="2023-07" db="EMBL/GenBank/DDBJ databases">
        <title>Chromosome-level genome assembly of Artemia franciscana.</title>
        <authorList>
            <person name="Jo E."/>
        </authorList>
    </citation>
    <scope>NUCLEOTIDE SEQUENCE</scope>
    <source>
        <tissue evidence="3">Whole body</tissue>
    </source>
</reference>
<feature type="region of interest" description="Disordered" evidence="1">
    <location>
        <begin position="264"/>
        <end position="306"/>
    </location>
</feature>
<accession>A0AA88I6E0</accession>
<keyword evidence="2" id="KW-0732">Signal</keyword>
<keyword evidence="4" id="KW-1185">Reference proteome</keyword>
<dbReference type="Proteomes" id="UP001187531">
    <property type="component" value="Unassembled WGS sequence"/>
</dbReference>
<evidence type="ECO:0000256" key="2">
    <source>
        <dbReference type="SAM" id="SignalP"/>
    </source>
</evidence>